<name>A0A977PXA9_9CYAN</name>
<protein>
    <submittedName>
        <fullName evidence="1">DUF3352 domain-containing protein</fullName>
    </submittedName>
</protein>
<gene>
    <name evidence="1" type="ORF">KA717_09610</name>
</gene>
<dbReference type="InterPro" id="IPR021787">
    <property type="entry name" value="DUF3352"/>
</dbReference>
<sequence length="557" mass="61278">MKPRLFFLALALTVILSFAVAGVGFYWVLAQSPLALLSGGVQRSPLATVFIPKQAPVMVSLLVNPDRLEAFGELIAQPQNRRRSQRELQELEQSLLAKTGLNYQQAVQPWLGEEVTLAVTSLDYDRDGANGNQAGYLLIVETKDPQLSKEFLQLSYAESAIAGNFDLVFDTYQGVNLTYKRPLTPIANNQLLANAVVGNYVLFANHPKVLREALNTVQAPDLSLNRDTDYQASLKTINDPRIGIVYANFPSLSALLSQLSKPVLTNLTQTLTVGLSLKSQGLLAEAALIGVTGDQPPQLGQPIHLLSQVPANSLLTAASRDLNQFWQQVETGLVTDSPLQGLVEGFVHNLQQPLGLDLAEDIFKWVQGEYSFAFLPNRNHPQPDWVFLAQRLPQVEVDTAIAHLDELAQNQGYTVQTLPVLGQNVTAWTKLKTAAQDQISRLETQVSGVHTTVNDTEIIASSLEAMSQVLLAHQQPLVESDKFQQAISALPLANNGYFYLDWNQSEPVLQQQFPFLPVLELSVKPLFKNLRSLTLTSEGSVNGIRRATAYLNLGVRE</sequence>
<reference evidence="1" key="1">
    <citation type="submission" date="2021-04" db="EMBL/GenBank/DDBJ databases">
        <title>Genome sequence of Woronichinia naegeliana from Washington state freshwater lake bloom.</title>
        <authorList>
            <person name="Dreher T.W."/>
        </authorList>
    </citation>
    <scope>NUCLEOTIDE SEQUENCE</scope>
    <source>
        <strain evidence="1">WA131</strain>
    </source>
</reference>
<dbReference type="Pfam" id="PF11832">
    <property type="entry name" value="DUF3352"/>
    <property type="match status" value="1"/>
</dbReference>
<dbReference type="KEGG" id="wna:KA717_09610"/>
<dbReference type="EMBL" id="CP073041">
    <property type="protein sequence ID" value="UXE62921.1"/>
    <property type="molecule type" value="Genomic_DNA"/>
</dbReference>
<dbReference type="AlphaFoldDB" id="A0A977PXA9"/>
<evidence type="ECO:0000313" key="1">
    <source>
        <dbReference type="EMBL" id="UXE62921.1"/>
    </source>
</evidence>
<dbReference type="Proteomes" id="UP001065613">
    <property type="component" value="Chromosome"/>
</dbReference>
<accession>A0A977PXA9</accession>
<organism evidence="1">
    <name type="scientific">Woronichinia naegeliana WA131</name>
    <dbReference type="NCBI Taxonomy" id="2824559"/>
    <lineage>
        <taxon>Bacteria</taxon>
        <taxon>Bacillati</taxon>
        <taxon>Cyanobacteriota</taxon>
        <taxon>Cyanophyceae</taxon>
        <taxon>Synechococcales</taxon>
        <taxon>Coelosphaeriaceae</taxon>
        <taxon>Woronichinia</taxon>
    </lineage>
</organism>
<proteinExistence type="predicted"/>